<comment type="caution">
    <text evidence="1">The sequence shown here is derived from an EMBL/GenBank/DDBJ whole genome shotgun (WGS) entry which is preliminary data.</text>
</comment>
<proteinExistence type="predicted"/>
<name>A0A7X2HR69_RALPI</name>
<evidence type="ECO:0000313" key="2">
    <source>
        <dbReference type="Proteomes" id="UP000441032"/>
    </source>
</evidence>
<dbReference type="Proteomes" id="UP000441032">
    <property type="component" value="Unassembled WGS sequence"/>
</dbReference>
<evidence type="ECO:0000313" key="1">
    <source>
        <dbReference type="EMBL" id="MRT01154.1"/>
    </source>
</evidence>
<dbReference type="AlphaFoldDB" id="A0A7X2HR69"/>
<reference evidence="1 2" key="1">
    <citation type="submission" date="2019-11" db="EMBL/GenBank/DDBJ databases">
        <title>Phenotypic characterization of an OXA-22 and OXA-60 co-producing Ralstonia pickettii clinical strain.</title>
        <authorList>
            <person name="He F."/>
        </authorList>
    </citation>
    <scope>NUCLEOTIDE SEQUENCE [LARGE SCALE GENOMIC DNA]</scope>
    <source>
        <strain evidence="1 2">PSLESD1</strain>
    </source>
</reference>
<sequence length="93" mass="10325">MSKSATDLQTAEQTAEAQLSGVNNNRSWTLTMPHILPGGTCQPIEWFSWGSWRGSWDVCTQLQYVRDLLAWLWPVLSAVYVWNKAAGANAGVV</sequence>
<dbReference type="RefSeq" id="WP_154208516.1">
    <property type="nucleotide sequence ID" value="NZ_WJYN01000010.1"/>
</dbReference>
<gene>
    <name evidence="1" type="ORF">GJQ57_21125</name>
</gene>
<accession>A0A7X2HR69</accession>
<organism evidence="1 2">
    <name type="scientific">Ralstonia pickettii</name>
    <name type="common">Burkholderia pickettii</name>
    <dbReference type="NCBI Taxonomy" id="329"/>
    <lineage>
        <taxon>Bacteria</taxon>
        <taxon>Pseudomonadati</taxon>
        <taxon>Pseudomonadota</taxon>
        <taxon>Betaproteobacteria</taxon>
        <taxon>Burkholderiales</taxon>
        <taxon>Burkholderiaceae</taxon>
        <taxon>Ralstonia</taxon>
    </lineage>
</organism>
<protein>
    <submittedName>
        <fullName evidence="1">Uncharacterized protein</fullName>
    </submittedName>
</protein>
<dbReference type="EMBL" id="WJYN01000010">
    <property type="protein sequence ID" value="MRT01154.1"/>
    <property type="molecule type" value="Genomic_DNA"/>
</dbReference>